<gene>
    <name evidence="1" type="ORF">CNR27_12680</name>
</gene>
<dbReference type="EMBL" id="CP023406">
    <property type="protein sequence ID" value="ATD68184.1"/>
    <property type="molecule type" value="Genomic_DNA"/>
</dbReference>
<evidence type="ECO:0000313" key="1">
    <source>
        <dbReference type="EMBL" id="ATD68184.1"/>
    </source>
</evidence>
<dbReference type="AlphaFoldDB" id="A0A290XGA5"/>
<dbReference type="Proteomes" id="UP000218968">
    <property type="component" value="Chromosome"/>
</dbReference>
<dbReference type="Gene3D" id="2.60.120.10">
    <property type="entry name" value="Jelly Rolls"/>
    <property type="match status" value="1"/>
</dbReference>
<dbReference type="RefSeq" id="WP_096299316.1">
    <property type="nucleotide sequence ID" value="NZ_CP023406.1"/>
</dbReference>
<protein>
    <recommendedName>
        <fullName evidence="3">HutD-family protein</fullName>
    </recommendedName>
</protein>
<accession>A0A290XGA5</accession>
<dbReference type="OrthoDB" id="9800082at2"/>
<reference evidence="2" key="1">
    <citation type="submission" date="2017-09" db="EMBL/GenBank/DDBJ databases">
        <title>Luteimonas liuhanmingii sp.nov., isolated from the intestinal contents of Tibetan Plateau Pika in Yushu, Qinghai Province, China.</title>
        <authorList>
            <person name="Gui Z."/>
        </authorList>
    </citation>
    <scope>NUCLEOTIDE SEQUENCE [LARGE SCALE GENOMIC DNA]</scope>
    <source>
        <strain evidence="2">100111</strain>
    </source>
</reference>
<dbReference type="InterPro" id="IPR011051">
    <property type="entry name" value="RmlC_Cupin_sf"/>
</dbReference>
<sequence length="200" mass="21935">MSAPADIQFLPANEARRVRWRNDLGWTREIHAEPASDGGGWRWRISIAEIGQAAAFSRFDGAEREQMLLSGDGLRLRFDDGEVVDLEPPYARLRFSGARGLQGEPVGPGVSALNLMWRPDLVEAATWLRPLVGTMLVFVDPGDCWLVHVLAGQACLARTALPPLERGDTLLLRASELRSRYVLDGGGSLLLGKFSDATRA</sequence>
<evidence type="ECO:0008006" key="3">
    <source>
        <dbReference type="Google" id="ProtNLM"/>
    </source>
</evidence>
<dbReference type="KEGG" id="lum:CNR27_12680"/>
<name>A0A290XGA5_9GAMM</name>
<organism evidence="1 2">
    <name type="scientific">Luteimonas chenhongjianii</name>
    <dbReference type="NCBI Taxonomy" id="2006110"/>
    <lineage>
        <taxon>Bacteria</taxon>
        <taxon>Pseudomonadati</taxon>
        <taxon>Pseudomonadota</taxon>
        <taxon>Gammaproteobacteria</taxon>
        <taxon>Lysobacterales</taxon>
        <taxon>Lysobacteraceae</taxon>
        <taxon>Luteimonas</taxon>
    </lineage>
</organism>
<dbReference type="PANTHER" id="PTHR37943">
    <property type="entry name" value="PROTEIN VES"/>
    <property type="match status" value="1"/>
</dbReference>
<proteinExistence type="predicted"/>
<dbReference type="SUPFAM" id="SSF51182">
    <property type="entry name" value="RmlC-like cupins"/>
    <property type="match status" value="1"/>
</dbReference>
<keyword evidence="2" id="KW-1185">Reference proteome</keyword>
<dbReference type="PANTHER" id="PTHR37943:SF1">
    <property type="entry name" value="PROTEIN VES"/>
    <property type="match status" value="1"/>
</dbReference>
<evidence type="ECO:0000313" key="2">
    <source>
        <dbReference type="Proteomes" id="UP000218968"/>
    </source>
</evidence>
<dbReference type="InterPro" id="IPR010282">
    <property type="entry name" value="Uncharacterised_HutD/Ves"/>
</dbReference>
<dbReference type="InterPro" id="IPR014710">
    <property type="entry name" value="RmlC-like_jellyroll"/>
</dbReference>
<dbReference type="Pfam" id="PF05962">
    <property type="entry name" value="HutD"/>
    <property type="match status" value="1"/>
</dbReference>